<dbReference type="PANTHER" id="PTHR30582">
    <property type="entry name" value="L,D-TRANSPEPTIDASE"/>
    <property type="match status" value="1"/>
</dbReference>
<dbReference type="Pfam" id="PF03734">
    <property type="entry name" value="YkuD"/>
    <property type="match status" value="1"/>
</dbReference>
<evidence type="ECO:0000256" key="3">
    <source>
        <dbReference type="ARBA" id="ARBA00022960"/>
    </source>
</evidence>
<gene>
    <name evidence="9" type="ORF">Sya03_59730</name>
</gene>
<evidence type="ECO:0000256" key="2">
    <source>
        <dbReference type="ARBA" id="ARBA00022679"/>
    </source>
</evidence>
<evidence type="ECO:0000256" key="6">
    <source>
        <dbReference type="PROSITE-ProRule" id="PRU01373"/>
    </source>
</evidence>
<comment type="caution">
    <text evidence="9">The sequence shown here is derived from an EMBL/GenBank/DDBJ whole genome shotgun (WGS) entry which is preliminary data.</text>
</comment>
<organism evidence="9 10">
    <name type="scientific">Spirilliplanes yamanashiensis</name>
    <dbReference type="NCBI Taxonomy" id="42233"/>
    <lineage>
        <taxon>Bacteria</taxon>
        <taxon>Bacillati</taxon>
        <taxon>Actinomycetota</taxon>
        <taxon>Actinomycetes</taxon>
        <taxon>Micromonosporales</taxon>
        <taxon>Micromonosporaceae</taxon>
        <taxon>Spirilliplanes</taxon>
    </lineage>
</organism>
<protein>
    <recommendedName>
        <fullName evidence="8">L,D-TPase catalytic domain-containing protein</fullName>
    </recommendedName>
</protein>
<dbReference type="Proteomes" id="UP000652013">
    <property type="component" value="Unassembled WGS sequence"/>
</dbReference>
<feature type="active site" description="Nucleophile" evidence="6">
    <location>
        <position position="262"/>
    </location>
</feature>
<dbReference type="Gene3D" id="2.40.440.10">
    <property type="entry name" value="L,D-transpeptidase catalytic domain-like"/>
    <property type="match status" value="1"/>
</dbReference>
<proteinExistence type="predicted"/>
<feature type="active site" description="Proton donor/acceptor" evidence="6">
    <location>
        <position position="246"/>
    </location>
</feature>
<feature type="domain" description="L,D-TPase catalytic" evidence="8">
    <location>
        <begin position="175"/>
        <end position="286"/>
    </location>
</feature>
<keyword evidence="2" id="KW-0808">Transferase</keyword>
<dbReference type="InterPro" id="IPR050979">
    <property type="entry name" value="LD-transpeptidase"/>
</dbReference>
<evidence type="ECO:0000256" key="5">
    <source>
        <dbReference type="ARBA" id="ARBA00023316"/>
    </source>
</evidence>
<dbReference type="AlphaFoldDB" id="A0A8J3YDA6"/>
<dbReference type="GO" id="GO:0005576">
    <property type="term" value="C:extracellular region"/>
    <property type="evidence" value="ECO:0007669"/>
    <property type="project" value="TreeGrafter"/>
</dbReference>
<evidence type="ECO:0000259" key="8">
    <source>
        <dbReference type="PROSITE" id="PS52029"/>
    </source>
</evidence>
<dbReference type="InterPro" id="IPR005490">
    <property type="entry name" value="LD_TPept_cat_dom"/>
</dbReference>
<evidence type="ECO:0000313" key="10">
    <source>
        <dbReference type="Proteomes" id="UP000652013"/>
    </source>
</evidence>
<evidence type="ECO:0000256" key="7">
    <source>
        <dbReference type="SAM" id="MobiDB-lite"/>
    </source>
</evidence>
<name>A0A8J3YDA6_9ACTN</name>
<dbReference type="InterPro" id="IPR038063">
    <property type="entry name" value="Transpep_catalytic_dom"/>
</dbReference>
<feature type="region of interest" description="Disordered" evidence="7">
    <location>
        <begin position="63"/>
        <end position="106"/>
    </location>
</feature>
<evidence type="ECO:0000256" key="1">
    <source>
        <dbReference type="ARBA" id="ARBA00004752"/>
    </source>
</evidence>
<dbReference type="RefSeq" id="WP_239107946.1">
    <property type="nucleotide sequence ID" value="NZ_BAAAGJ010000001.1"/>
</dbReference>
<dbReference type="EMBL" id="BOOY01000043">
    <property type="protein sequence ID" value="GIJ06621.1"/>
    <property type="molecule type" value="Genomic_DNA"/>
</dbReference>
<keyword evidence="5 6" id="KW-0961">Cell wall biogenesis/degradation</keyword>
<dbReference type="SUPFAM" id="SSF141523">
    <property type="entry name" value="L,D-transpeptidase catalytic domain-like"/>
    <property type="match status" value="1"/>
</dbReference>
<dbReference type="PROSITE" id="PS52029">
    <property type="entry name" value="LD_TPASE"/>
    <property type="match status" value="1"/>
</dbReference>
<sequence length="292" mass="30397">MSAASVARAVAGIAAAVIGIGGVGYALDAPAMIVAAAGDSTATPGTAGGTDASAPEGRSFVVVAGPKKPSKRTATDRSGGPRSVAERSTPVRPCAPSRRQRDVERSLSTLPDYSAVVVDGKQSPGDCAVIRRFQQRFGIQPAAGQSDDTTAGVAGRIATSSTPDEQEKCAAGDGVTACVDLTQQTAWVVRDGKVVVGPTVVRTGFRGYATPAGTYRINKRDLREWSDPYEVWLPYWQRFVGGIGFHATTTYIHDATLGSHGCVNLLHADAVAMWDALQLGATVHTFGRRPGT</sequence>
<dbReference type="GO" id="GO:0018104">
    <property type="term" value="P:peptidoglycan-protein cross-linking"/>
    <property type="evidence" value="ECO:0007669"/>
    <property type="project" value="TreeGrafter"/>
</dbReference>
<dbReference type="CDD" id="cd16913">
    <property type="entry name" value="YkuD_like"/>
    <property type="match status" value="1"/>
</dbReference>
<dbReference type="PANTHER" id="PTHR30582:SF33">
    <property type="entry name" value="EXPORTED PROTEIN"/>
    <property type="match status" value="1"/>
</dbReference>
<reference evidence="9" key="1">
    <citation type="submission" date="2021-01" db="EMBL/GenBank/DDBJ databases">
        <title>Whole genome shotgun sequence of Spirilliplanes yamanashiensis NBRC 15828.</title>
        <authorList>
            <person name="Komaki H."/>
            <person name="Tamura T."/>
        </authorList>
    </citation>
    <scope>NUCLEOTIDE SEQUENCE</scope>
    <source>
        <strain evidence="9">NBRC 15828</strain>
    </source>
</reference>
<keyword evidence="10" id="KW-1185">Reference proteome</keyword>
<dbReference type="GO" id="GO:0008360">
    <property type="term" value="P:regulation of cell shape"/>
    <property type="evidence" value="ECO:0007669"/>
    <property type="project" value="UniProtKB-UniRule"/>
</dbReference>
<dbReference type="GO" id="GO:0016740">
    <property type="term" value="F:transferase activity"/>
    <property type="evidence" value="ECO:0007669"/>
    <property type="project" value="UniProtKB-KW"/>
</dbReference>
<accession>A0A8J3YDA6</accession>
<dbReference type="GO" id="GO:0071972">
    <property type="term" value="F:peptidoglycan L,D-transpeptidase activity"/>
    <property type="evidence" value="ECO:0007669"/>
    <property type="project" value="TreeGrafter"/>
</dbReference>
<dbReference type="UniPathway" id="UPA00219"/>
<dbReference type="GO" id="GO:0071555">
    <property type="term" value="P:cell wall organization"/>
    <property type="evidence" value="ECO:0007669"/>
    <property type="project" value="UniProtKB-UniRule"/>
</dbReference>
<keyword evidence="3 6" id="KW-0133">Cell shape</keyword>
<evidence type="ECO:0000256" key="4">
    <source>
        <dbReference type="ARBA" id="ARBA00022984"/>
    </source>
</evidence>
<comment type="pathway">
    <text evidence="1 6">Cell wall biogenesis; peptidoglycan biosynthesis.</text>
</comment>
<keyword evidence="4 6" id="KW-0573">Peptidoglycan synthesis</keyword>
<evidence type="ECO:0000313" key="9">
    <source>
        <dbReference type="EMBL" id="GIJ06621.1"/>
    </source>
</evidence>